<feature type="compositionally biased region" description="Low complexity" evidence="2">
    <location>
        <begin position="47"/>
        <end position="60"/>
    </location>
</feature>
<comment type="caution">
    <text evidence="3">The sequence shown here is derived from an EMBL/GenBank/DDBJ whole genome shotgun (WGS) entry which is preliminary data.</text>
</comment>
<evidence type="ECO:0008006" key="5">
    <source>
        <dbReference type="Google" id="ProtNLM"/>
    </source>
</evidence>
<feature type="compositionally biased region" description="Basic residues" evidence="2">
    <location>
        <begin position="16"/>
        <end position="25"/>
    </location>
</feature>
<dbReference type="EMBL" id="PYHR01000002">
    <property type="protein sequence ID" value="PWD51363.1"/>
    <property type="molecule type" value="Genomic_DNA"/>
</dbReference>
<evidence type="ECO:0000256" key="2">
    <source>
        <dbReference type="SAM" id="MobiDB-lite"/>
    </source>
</evidence>
<dbReference type="OrthoDB" id="5174513at2"/>
<dbReference type="InterPro" id="IPR043129">
    <property type="entry name" value="ATPase_NBD"/>
</dbReference>
<evidence type="ECO:0000256" key="1">
    <source>
        <dbReference type="ARBA" id="ARBA00006479"/>
    </source>
</evidence>
<dbReference type="PANTHER" id="PTHR18964">
    <property type="entry name" value="ROK (REPRESSOR, ORF, KINASE) FAMILY"/>
    <property type="match status" value="1"/>
</dbReference>
<dbReference type="Proteomes" id="UP000245166">
    <property type="component" value="Unassembled WGS sequence"/>
</dbReference>
<reference evidence="3 4" key="1">
    <citation type="submission" date="2018-03" db="EMBL/GenBank/DDBJ databases">
        <title>Genome assembly of novel Miniimonas species PCH200.</title>
        <authorList>
            <person name="Thakur V."/>
            <person name="Kumar V."/>
            <person name="Singh D."/>
        </authorList>
    </citation>
    <scope>NUCLEOTIDE SEQUENCE [LARGE SCALE GENOMIC DNA]</scope>
    <source>
        <strain evidence="3 4">PCH200</strain>
    </source>
</reference>
<dbReference type="Pfam" id="PF00480">
    <property type="entry name" value="ROK"/>
    <property type="match status" value="1"/>
</dbReference>
<dbReference type="Gene3D" id="3.30.420.40">
    <property type="match status" value="1"/>
</dbReference>
<keyword evidence="4" id="KW-1185">Reference proteome</keyword>
<accession>A0A2U1ZWP4</accession>
<organism evidence="3 4">
    <name type="scientific">Serinibacter arcticus</name>
    <dbReference type="NCBI Taxonomy" id="1655435"/>
    <lineage>
        <taxon>Bacteria</taxon>
        <taxon>Bacillati</taxon>
        <taxon>Actinomycetota</taxon>
        <taxon>Actinomycetes</taxon>
        <taxon>Micrococcales</taxon>
        <taxon>Beutenbergiaceae</taxon>
        <taxon>Serinibacter</taxon>
    </lineage>
</organism>
<dbReference type="SUPFAM" id="SSF53067">
    <property type="entry name" value="Actin-like ATPase domain"/>
    <property type="match status" value="1"/>
</dbReference>
<evidence type="ECO:0000313" key="4">
    <source>
        <dbReference type="Proteomes" id="UP000245166"/>
    </source>
</evidence>
<name>A0A2U1ZWP4_9MICO</name>
<dbReference type="AlphaFoldDB" id="A0A2U1ZWP4"/>
<feature type="region of interest" description="Disordered" evidence="2">
    <location>
        <begin position="1"/>
        <end position="117"/>
    </location>
</feature>
<gene>
    <name evidence="3" type="ORF">C8046_12520</name>
</gene>
<protein>
    <recommendedName>
        <fullName evidence="5">ROK family protein</fullName>
    </recommendedName>
</protein>
<evidence type="ECO:0000313" key="3">
    <source>
        <dbReference type="EMBL" id="PWD51363.1"/>
    </source>
</evidence>
<feature type="compositionally biased region" description="Basic and acidic residues" evidence="2">
    <location>
        <begin position="74"/>
        <end position="104"/>
    </location>
</feature>
<comment type="similarity">
    <text evidence="1">Belongs to the ROK (NagC/XylR) family.</text>
</comment>
<dbReference type="InterPro" id="IPR000600">
    <property type="entry name" value="ROK"/>
</dbReference>
<proteinExistence type="inferred from homology"/>
<sequence>MRRRRAPRPRREPHARARRRHHRLPPGRCPGAGRSHGRIRRGGDRPGLGTRAAARGAGAPTPRPPAGRRRPQRRERADLDRLRDAAARAARSDADRPRPPQERYRPRRRGRDRGRLLTGATGRAFEPGHIRVDGGALPCGCGRTGCLATVASPASIVAAAGLEPGDDLVEASARVHARARAGDPAAAAAVEAAGRGLRDAVTTIATLLAPQLVVLAGDLRELLPWARDLAPPLLSRLGTGAGGDDDGVLTTSAGPTEVALGLARVGAAEARGRLVGG</sequence>
<dbReference type="PANTHER" id="PTHR18964:SF149">
    <property type="entry name" value="BIFUNCTIONAL UDP-N-ACETYLGLUCOSAMINE 2-EPIMERASE_N-ACETYLMANNOSAMINE KINASE"/>
    <property type="match status" value="1"/>
</dbReference>